<keyword evidence="1" id="KW-0472">Membrane</keyword>
<protein>
    <submittedName>
        <fullName evidence="2">Uncharacterized protein</fullName>
    </submittedName>
</protein>
<evidence type="ECO:0000313" key="3">
    <source>
        <dbReference type="Proteomes" id="UP000199062"/>
    </source>
</evidence>
<sequence>MADPFDIETPTQRRIILAALVVYLALFLIQYVTGSVLATAAADLLLAALVIPASVYVIQRARDRRETNILAVVTGVAFLVAGVTIGYEGLATLEIVPVNGAISLLGTVALLAAFVLYLYQRSQSRPR</sequence>
<evidence type="ECO:0000256" key="1">
    <source>
        <dbReference type="SAM" id="Phobius"/>
    </source>
</evidence>
<feature type="transmembrane region" description="Helical" evidence="1">
    <location>
        <begin position="99"/>
        <end position="119"/>
    </location>
</feature>
<dbReference type="Proteomes" id="UP000199062">
    <property type="component" value="Unassembled WGS sequence"/>
</dbReference>
<gene>
    <name evidence="2" type="ORF">SAMN05216559_2601</name>
</gene>
<feature type="transmembrane region" description="Helical" evidence="1">
    <location>
        <begin position="38"/>
        <end position="57"/>
    </location>
</feature>
<keyword evidence="1" id="KW-0812">Transmembrane</keyword>
<dbReference type="EMBL" id="FOZK01000002">
    <property type="protein sequence ID" value="SFS02121.1"/>
    <property type="molecule type" value="Genomic_DNA"/>
</dbReference>
<dbReference type="STRING" id="767519.SAMN05216559_2601"/>
<reference evidence="2 3" key="1">
    <citation type="submission" date="2016-10" db="EMBL/GenBank/DDBJ databases">
        <authorList>
            <person name="de Groot N.N."/>
        </authorList>
    </citation>
    <scope>NUCLEOTIDE SEQUENCE [LARGE SCALE GENOMIC DNA]</scope>
    <source>
        <strain evidence="2 3">CGMCC 1.10457</strain>
    </source>
</reference>
<proteinExistence type="predicted"/>
<organism evidence="2 3">
    <name type="scientific">Halomicrobium zhouii</name>
    <dbReference type="NCBI Taxonomy" id="767519"/>
    <lineage>
        <taxon>Archaea</taxon>
        <taxon>Methanobacteriati</taxon>
        <taxon>Methanobacteriota</taxon>
        <taxon>Stenosarchaea group</taxon>
        <taxon>Halobacteria</taxon>
        <taxon>Halobacteriales</taxon>
        <taxon>Haloarculaceae</taxon>
        <taxon>Halomicrobium</taxon>
    </lineage>
</organism>
<dbReference type="AlphaFoldDB" id="A0A1I6LF73"/>
<feature type="transmembrane region" description="Helical" evidence="1">
    <location>
        <begin position="69"/>
        <end position="87"/>
    </location>
</feature>
<keyword evidence="3" id="KW-1185">Reference proteome</keyword>
<keyword evidence="1" id="KW-1133">Transmembrane helix</keyword>
<evidence type="ECO:0000313" key="2">
    <source>
        <dbReference type="EMBL" id="SFS02121.1"/>
    </source>
</evidence>
<accession>A0A1I6LF73</accession>
<name>A0A1I6LF73_9EURY</name>
<feature type="transmembrane region" description="Helical" evidence="1">
    <location>
        <begin position="15"/>
        <end position="32"/>
    </location>
</feature>
<dbReference type="RefSeq" id="WP_089816925.1">
    <property type="nucleotide sequence ID" value="NZ_FOZK01000002.1"/>
</dbReference>